<sequence length="343" mass="37301">MTTTTDVSRIAQELPPIADRALLELANSLVVADDLNAFRREQSAIGGIVARITGSDRKRALLTERALTDGQRALVSWLTEVSGHVTVTDLAVAEVARHVQETRRRIDRTADRAAAQLGELAEVVAMIAEACEERIGSLDARVSALEEAQLMLHLRLDADSAFELALERWSAGRTYPGLPWILQIVLLAGEIAQGPAGRYARLNGTDTVSDRLVHRILASPRSAAVLERPGIVITRMIDDDCRDAPDAGRLRLVAEILGAGLQPGLAPELGPLVSMVANATELWTRPDSERPPEPAAAARELAIRRPGWVPRTSDPYSLVERVVREQAEAARKRRDALAAEQQS</sequence>
<protein>
    <recommendedName>
        <fullName evidence="3">DUF222 domain-containing protein</fullName>
    </recommendedName>
</protein>
<evidence type="ECO:0008006" key="3">
    <source>
        <dbReference type="Google" id="ProtNLM"/>
    </source>
</evidence>
<evidence type="ECO:0000313" key="1">
    <source>
        <dbReference type="EMBL" id="MFC1405166.1"/>
    </source>
</evidence>
<dbReference type="EMBL" id="JBHEZZ010000019">
    <property type="protein sequence ID" value="MFC1405166.1"/>
    <property type="molecule type" value="Genomic_DNA"/>
</dbReference>
<name>A0ABV6UUN3_9ACTN</name>
<organism evidence="1 2">
    <name type="scientific">Streptacidiphilus cavernicola</name>
    <dbReference type="NCBI Taxonomy" id="3342716"/>
    <lineage>
        <taxon>Bacteria</taxon>
        <taxon>Bacillati</taxon>
        <taxon>Actinomycetota</taxon>
        <taxon>Actinomycetes</taxon>
        <taxon>Kitasatosporales</taxon>
        <taxon>Streptomycetaceae</taxon>
        <taxon>Streptacidiphilus</taxon>
    </lineage>
</organism>
<accession>A0ABV6UUN3</accession>
<keyword evidence="2" id="KW-1185">Reference proteome</keyword>
<proteinExistence type="predicted"/>
<dbReference type="Proteomes" id="UP001592528">
    <property type="component" value="Unassembled WGS sequence"/>
</dbReference>
<comment type="caution">
    <text evidence="1">The sequence shown here is derived from an EMBL/GenBank/DDBJ whole genome shotgun (WGS) entry which is preliminary data.</text>
</comment>
<evidence type="ECO:0000313" key="2">
    <source>
        <dbReference type="Proteomes" id="UP001592528"/>
    </source>
</evidence>
<gene>
    <name evidence="1" type="ORF">ACEZDJ_28180</name>
</gene>
<dbReference type="RefSeq" id="WP_030258641.1">
    <property type="nucleotide sequence ID" value="NZ_JBHEZZ010000019.1"/>
</dbReference>
<reference evidence="1 2" key="1">
    <citation type="submission" date="2024-09" db="EMBL/GenBank/DDBJ databases">
        <authorList>
            <person name="Lee S.D."/>
        </authorList>
    </citation>
    <scope>NUCLEOTIDE SEQUENCE [LARGE SCALE GENOMIC DNA]</scope>
    <source>
        <strain evidence="1 2">N1-5</strain>
    </source>
</reference>